<feature type="signal peptide" evidence="5">
    <location>
        <begin position="1"/>
        <end position="22"/>
    </location>
</feature>
<evidence type="ECO:0000313" key="6">
    <source>
        <dbReference type="EMBL" id="QBK47158.1"/>
    </source>
</evidence>
<evidence type="ECO:0000256" key="1">
    <source>
        <dbReference type="ARBA" id="ARBA00009995"/>
    </source>
</evidence>
<evidence type="ECO:0000256" key="4">
    <source>
        <dbReference type="RuleBase" id="RU003718"/>
    </source>
</evidence>
<protein>
    <recommendedName>
        <fullName evidence="5">UDP-glucuronosyltransferase</fullName>
        <ecNumber evidence="5">2.4.1.17</ecNumber>
    </recommendedName>
</protein>
<dbReference type="OrthoDB" id="5835829at2759"/>
<dbReference type="InterPro" id="IPR035595">
    <property type="entry name" value="UDP_glycos_trans_CS"/>
</dbReference>
<dbReference type="SUPFAM" id="SSF53756">
    <property type="entry name" value="UDP-Glycosyltransferase/glycogen phosphorylase"/>
    <property type="match status" value="1"/>
</dbReference>
<keyword evidence="3 4" id="KW-0808">Transferase</keyword>
<reference evidence="6" key="1">
    <citation type="journal article" date="2019" name="Int. J. Mol. Sci.">
        <title>UDP-Glycosyltransferase Genes in the Striped Rice Stem Borer, Chilo suppressalis (Walker), and Their Contribution to Chlorantraniliprole Resistance.</title>
        <authorList>
            <person name="Zhao J."/>
            <person name="Xu L."/>
            <person name="Sun Y."/>
            <person name="Song P."/>
            <person name="Han Z."/>
        </authorList>
    </citation>
    <scope>NUCLEOTIDE SEQUENCE</scope>
</reference>
<keyword evidence="2 4" id="KW-0328">Glycosyltransferase</keyword>
<dbReference type="CDD" id="cd03784">
    <property type="entry name" value="GT1_Gtf-like"/>
    <property type="match status" value="1"/>
</dbReference>
<comment type="subcellular location">
    <subcellularLocation>
        <location evidence="5">Membrane</location>
        <topology evidence="5">Single-pass membrane protein</topology>
    </subcellularLocation>
</comment>
<feature type="transmembrane region" description="Helical" evidence="5">
    <location>
        <begin position="485"/>
        <end position="505"/>
    </location>
</feature>
<dbReference type="Pfam" id="PF00201">
    <property type="entry name" value="UDPGT"/>
    <property type="match status" value="1"/>
</dbReference>
<keyword evidence="5" id="KW-0812">Transmembrane</keyword>
<dbReference type="PROSITE" id="PS00375">
    <property type="entry name" value="UDPGT"/>
    <property type="match status" value="1"/>
</dbReference>
<dbReference type="EC" id="2.4.1.17" evidence="5"/>
<dbReference type="FunFam" id="3.40.50.2000:FF:000050">
    <property type="entry name" value="UDP-glucuronosyltransferase"/>
    <property type="match status" value="1"/>
</dbReference>
<dbReference type="PANTHER" id="PTHR48043">
    <property type="entry name" value="EG:EG0003.4 PROTEIN-RELATED"/>
    <property type="match status" value="1"/>
</dbReference>
<dbReference type="PANTHER" id="PTHR48043:SF159">
    <property type="entry name" value="EG:EG0003.4 PROTEIN-RELATED"/>
    <property type="match status" value="1"/>
</dbReference>
<dbReference type="InterPro" id="IPR050271">
    <property type="entry name" value="UDP-glycosyltransferase"/>
</dbReference>
<dbReference type="EMBL" id="MK135472">
    <property type="protein sequence ID" value="QBK47158.1"/>
    <property type="molecule type" value="mRNA"/>
</dbReference>
<comment type="catalytic activity">
    <reaction evidence="5">
        <text>glucuronate acceptor + UDP-alpha-D-glucuronate = acceptor beta-D-glucuronoside + UDP + H(+)</text>
        <dbReference type="Rhea" id="RHEA:21032"/>
        <dbReference type="ChEBI" id="CHEBI:15378"/>
        <dbReference type="ChEBI" id="CHEBI:58052"/>
        <dbReference type="ChEBI" id="CHEBI:58223"/>
        <dbReference type="ChEBI" id="CHEBI:132367"/>
        <dbReference type="ChEBI" id="CHEBI:132368"/>
        <dbReference type="EC" id="2.4.1.17"/>
    </reaction>
</comment>
<dbReference type="GO" id="GO:0016020">
    <property type="term" value="C:membrane"/>
    <property type="evidence" value="ECO:0007669"/>
    <property type="project" value="UniProtKB-SubCell"/>
</dbReference>
<name>A0A481XUA5_CHISP</name>
<keyword evidence="5" id="KW-1133">Transmembrane helix</keyword>
<gene>
    <name evidence="6" type="primary">UGT33AG1</name>
</gene>
<sequence>MSNIPQTSVLLLLLLSVCGNDAARILAVYPTPSISHQVVFRPLTLELLKRGHELVVITTDPIFPNGKAPANLTEIDFHDKSYTLWREHFLKSIVNQGTKEDSMEKGLLMYYTMLEIFKEQITSKEVQTILKDKSNKFDLLLLEAYFIPALALTHFIKAPVIQISSLGSTVENLAIVGASTHPLLFPTMVHQKIYNQTMWDKLRELIVYCYYTFFVGEVSTKTERFLKETFGPDLPDTSQLRNNVDLVFLNVHPIWEMNRPMPPNVIYTGGLHQNPQKELPQDLKEYLDLSENGVIYISFGTNVNTSLLIPEKVQIMIDVLSTLSYDVLWKWNTDELPGRSKNIKISKWLPQSDLLRHPKIKLFITQGGLQSTDETITAGVPIIGMPILGDQWYNVEQCVHHKVGVYVDMGTMTEEIFKQALDEVLNNDSYRRNMQRLRALMRDQPQTPLERAVWWTEYVLRNGGARHLRSPSANITWSQYFELELVFYISIVIITLLVLLGYISLKVLKLIKNSLFAKAKVKFS</sequence>
<accession>A0A481XUA5</accession>
<proteinExistence type="evidence at transcript level"/>
<evidence type="ECO:0000256" key="5">
    <source>
        <dbReference type="RuleBase" id="RU362059"/>
    </source>
</evidence>
<dbReference type="Gene3D" id="3.40.50.2000">
    <property type="entry name" value="Glycogen Phosphorylase B"/>
    <property type="match status" value="1"/>
</dbReference>
<evidence type="ECO:0000256" key="2">
    <source>
        <dbReference type="ARBA" id="ARBA00022676"/>
    </source>
</evidence>
<keyword evidence="5" id="KW-0472">Membrane</keyword>
<feature type="chain" id="PRO_5019619581" description="UDP-glucuronosyltransferase" evidence="5">
    <location>
        <begin position="23"/>
        <end position="524"/>
    </location>
</feature>
<dbReference type="GO" id="GO:0015020">
    <property type="term" value="F:glucuronosyltransferase activity"/>
    <property type="evidence" value="ECO:0007669"/>
    <property type="project" value="UniProtKB-EC"/>
</dbReference>
<comment type="similarity">
    <text evidence="1 4">Belongs to the UDP-glycosyltransferase family.</text>
</comment>
<dbReference type="InterPro" id="IPR002213">
    <property type="entry name" value="UDP_glucos_trans"/>
</dbReference>
<keyword evidence="5" id="KW-0732">Signal</keyword>
<evidence type="ECO:0000256" key="3">
    <source>
        <dbReference type="ARBA" id="ARBA00022679"/>
    </source>
</evidence>
<organism evidence="6">
    <name type="scientific">Chilo suppressalis</name>
    <name type="common">Asiatic rice borer moth</name>
    <dbReference type="NCBI Taxonomy" id="168631"/>
    <lineage>
        <taxon>Eukaryota</taxon>
        <taxon>Metazoa</taxon>
        <taxon>Ecdysozoa</taxon>
        <taxon>Arthropoda</taxon>
        <taxon>Hexapoda</taxon>
        <taxon>Insecta</taxon>
        <taxon>Pterygota</taxon>
        <taxon>Neoptera</taxon>
        <taxon>Endopterygota</taxon>
        <taxon>Lepidoptera</taxon>
        <taxon>Glossata</taxon>
        <taxon>Ditrysia</taxon>
        <taxon>Pyraloidea</taxon>
        <taxon>Crambidae</taxon>
        <taxon>Crambinae</taxon>
        <taxon>Chilo</taxon>
    </lineage>
</organism>
<dbReference type="AlphaFoldDB" id="A0A481XUA5"/>